<protein>
    <submittedName>
        <fullName evidence="1">Uncharacterized protein</fullName>
    </submittedName>
</protein>
<organism evidence="1 2">
    <name type="scientific">Pseudorhizobium endolithicum</name>
    <dbReference type="NCBI Taxonomy" id="1191678"/>
    <lineage>
        <taxon>Bacteria</taxon>
        <taxon>Pseudomonadati</taxon>
        <taxon>Pseudomonadota</taxon>
        <taxon>Alphaproteobacteria</taxon>
        <taxon>Hyphomicrobiales</taxon>
        <taxon>Rhizobiaceae</taxon>
        <taxon>Rhizobium/Agrobacterium group</taxon>
        <taxon>Pseudorhizobium</taxon>
    </lineage>
</organism>
<dbReference type="Proteomes" id="UP000606921">
    <property type="component" value="Unassembled WGS sequence"/>
</dbReference>
<reference evidence="1 2" key="1">
    <citation type="submission" date="2020-11" db="EMBL/GenBank/DDBJ databases">
        <authorList>
            <person name="Lassalle F."/>
        </authorList>
    </citation>
    <scope>NUCLEOTIDE SEQUENCE [LARGE SCALE GENOMIC DNA]</scope>
    <source>
        <strain evidence="1 2">JC140</strain>
    </source>
</reference>
<dbReference type="RefSeq" id="WP_142592185.1">
    <property type="nucleotide sequence ID" value="NZ_CABFWF030000010.1"/>
</dbReference>
<comment type="caution">
    <text evidence="1">The sequence shown here is derived from an EMBL/GenBank/DDBJ whole genome shotgun (WGS) entry which is preliminary data.</text>
</comment>
<evidence type="ECO:0000313" key="1">
    <source>
        <dbReference type="EMBL" id="CAD7032330.1"/>
    </source>
</evidence>
<name>A0ABM8PIP9_9HYPH</name>
<evidence type="ECO:0000313" key="2">
    <source>
        <dbReference type="Proteomes" id="UP000606921"/>
    </source>
</evidence>
<gene>
    <name evidence="1" type="ORF">REJC140_03039</name>
</gene>
<proteinExistence type="predicted"/>
<dbReference type="EMBL" id="CABFWF030000010">
    <property type="protein sequence ID" value="CAD7032330.1"/>
    <property type="molecule type" value="Genomic_DNA"/>
</dbReference>
<sequence length="80" mass="8742">MEHDDVSPQEAEAVRGACEDWCAEQSVDPASPLGQDVLLMMVTAFRQGVQEREALVAACDRFIEERRSAVQLGAPAIPSR</sequence>
<keyword evidence="2" id="KW-1185">Reference proteome</keyword>
<accession>A0ABM8PIP9</accession>